<evidence type="ECO:0000313" key="2">
    <source>
        <dbReference type="EMBL" id="KAF5704672.1"/>
    </source>
</evidence>
<dbReference type="OrthoDB" id="5057734at2759"/>
<gene>
    <name evidence="2" type="ORF">FMUND_12380</name>
</gene>
<organism evidence="2 3">
    <name type="scientific">Fusarium mundagurra</name>
    <dbReference type="NCBI Taxonomy" id="1567541"/>
    <lineage>
        <taxon>Eukaryota</taxon>
        <taxon>Fungi</taxon>
        <taxon>Dikarya</taxon>
        <taxon>Ascomycota</taxon>
        <taxon>Pezizomycotina</taxon>
        <taxon>Sordariomycetes</taxon>
        <taxon>Hypocreomycetidae</taxon>
        <taxon>Hypocreales</taxon>
        <taxon>Nectriaceae</taxon>
        <taxon>Fusarium</taxon>
        <taxon>Fusarium fujikuroi species complex</taxon>
    </lineage>
</organism>
<feature type="region of interest" description="Disordered" evidence="1">
    <location>
        <begin position="76"/>
        <end position="126"/>
    </location>
</feature>
<evidence type="ECO:0000313" key="3">
    <source>
        <dbReference type="Proteomes" id="UP000544331"/>
    </source>
</evidence>
<keyword evidence="3" id="KW-1185">Reference proteome</keyword>
<name>A0A8H5Y4E8_9HYPO</name>
<reference evidence="2 3" key="1">
    <citation type="submission" date="2020-05" db="EMBL/GenBank/DDBJ databases">
        <title>Identification and distribution of gene clusters putatively required for synthesis of sphingolipid metabolism inhibitors in phylogenetically diverse species of the filamentous fungus Fusarium.</title>
        <authorList>
            <person name="Kim H.-S."/>
            <person name="Busman M."/>
            <person name="Brown D.W."/>
            <person name="Divon H."/>
            <person name="Uhlig S."/>
            <person name="Proctor R.H."/>
        </authorList>
    </citation>
    <scope>NUCLEOTIDE SEQUENCE [LARGE SCALE GENOMIC DNA]</scope>
    <source>
        <strain evidence="2 3">NRRL 66235</strain>
    </source>
</reference>
<dbReference type="Proteomes" id="UP000544331">
    <property type="component" value="Unassembled WGS sequence"/>
</dbReference>
<feature type="region of interest" description="Disordered" evidence="1">
    <location>
        <begin position="1"/>
        <end position="24"/>
    </location>
</feature>
<protein>
    <submittedName>
        <fullName evidence="2">Uncharacterized protein</fullName>
    </submittedName>
</protein>
<accession>A0A8H5Y4E8</accession>
<proteinExistence type="predicted"/>
<dbReference type="EMBL" id="JAAOAN010000508">
    <property type="protein sequence ID" value="KAF5704672.1"/>
    <property type="molecule type" value="Genomic_DNA"/>
</dbReference>
<dbReference type="AlphaFoldDB" id="A0A8H5Y4E8"/>
<sequence length="298" mass="34254">MHRSRNNKRNMEEMGGQVEPESYRPAKRLHHDHVRQEEAIMQSQPNNKRNIHEMNGQFGLDLGRPAKRMDYGYSTGPTTGNHDMIPDEARMYSSPAPRDSDTPIHPVRSKRRFRPNANGDDDTMRDEAQLNHGLGGEVTTYANRVQIYHALLQMDIDETLKNALDQVYLRDMMVFVEVLHDSPQHIRSWALEQWNEKFRRSMVDEMSDIERKKKINDPKSALPTIMTDSLACELVGTRSCVVCKGGFCSENKQNPVDVEDVVWKDCGVHLMHLECFRRQVSEGKMPLKGLCACIDNDC</sequence>
<evidence type="ECO:0000256" key="1">
    <source>
        <dbReference type="SAM" id="MobiDB-lite"/>
    </source>
</evidence>
<comment type="caution">
    <text evidence="2">The sequence shown here is derived from an EMBL/GenBank/DDBJ whole genome shotgun (WGS) entry which is preliminary data.</text>
</comment>